<protein>
    <submittedName>
        <fullName evidence="1">Uncharacterized protein</fullName>
    </submittedName>
</protein>
<dbReference type="EMBL" id="PEWY01000068">
    <property type="protein sequence ID" value="PIU37120.1"/>
    <property type="molecule type" value="Genomic_DNA"/>
</dbReference>
<proteinExistence type="predicted"/>
<name>A0A2M6YUC6_9BACT</name>
<evidence type="ECO:0000313" key="1">
    <source>
        <dbReference type="EMBL" id="PIU37120.1"/>
    </source>
</evidence>
<comment type="caution">
    <text evidence="1">The sequence shown here is derived from an EMBL/GenBank/DDBJ whole genome shotgun (WGS) entry which is preliminary data.</text>
</comment>
<gene>
    <name evidence="1" type="ORF">COT02_02610</name>
</gene>
<evidence type="ECO:0000313" key="2">
    <source>
        <dbReference type="Proteomes" id="UP000230184"/>
    </source>
</evidence>
<reference evidence="2" key="1">
    <citation type="submission" date="2017-09" db="EMBL/GenBank/DDBJ databases">
        <title>Depth-based differentiation of microbial function through sediment-hosted aquifers and enrichment of novel symbionts in the deep terrestrial subsurface.</title>
        <authorList>
            <person name="Probst A.J."/>
            <person name="Ladd B."/>
            <person name="Jarett J.K."/>
            <person name="Geller-Mcgrath D.E."/>
            <person name="Sieber C.M.K."/>
            <person name="Emerson J.B."/>
            <person name="Anantharaman K."/>
            <person name="Thomas B.C."/>
            <person name="Malmstrom R."/>
            <person name="Stieglmeier M."/>
            <person name="Klingl A."/>
            <person name="Woyke T."/>
            <person name="Ryan C.M."/>
            <person name="Banfield J.F."/>
        </authorList>
    </citation>
    <scope>NUCLEOTIDE SEQUENCE [LARGE SCALE GENOMIC DNA]</scope>
</reference>
<organism evidence="1 2">
    <name type="scientific">Candidatus Roizmanbacteria bacterium CG07_land_8_20_14_0_80_34_15</name>
    <dbReference type="NCBI Taxonomy" id="1974849"/>
    <lineage>
        <taxon>Bacteria</taxon>
        <taxon>Candidatus Roizmaniibacteriota</taxon>
    </lineage>
</organism>
<accession>A0A2M6YUC6</accession>
<dbReference type="Proteomes" id="UP000230184">
    <property type="component" value="Unassembled WGS sequence"/>
</dbReference>
<dbReference type="AlphaFoldDB" id="A0A2M6YUC6"/>
<sequence>MNNSQKPTAKDFIQAEELRQFIEKEVLKVIDEMTKREDTTKEKIQGIAKITIELIKPGMKLDELYQNAVKLDDNCSELGPIVVLIMREYEEKYAKKALTQVSQLIKNKKYDEAQNVVKKILQYKIAN</sequence>